<accession>F1A269</accession>
<dbReference type="VEuPathDB" id="AmoebaDB:DICPUDRAFT_158674"/>
<sequence length="503" mass="56193">MKLFVLLIFLIISILNKNVNSEQLYTRYRSPYPYYSQKNLGKKSVKDDPSPPPYKEYWYMQTLDHFNFQTKGQFAQRYLISDTYWNKPSPSSKVCSGPIIFYTGNEGDIVWFYENSQFITNVLAKEMGALLFFAEHRYYGETLPFGNESLTPENTGYLTSEQALADYAELIPSVLADLGAEHCPVISVGGSYGGMLTAWFRMKYPNIVDAGLAASAPILMFYKTGASQEGFNQIATDDFKQTSEEGTCASRIRNAFNSIMEISQQTGGLQQLTNTFSLCDSLNQVGDLVNWIESGLTYMAMADYPYPAGFLEPMPGYPINVSCEAMATTTDDIQGLLKVLNVYYNYTGTTQCYNTSVFTTSALGSDAWDVQACNEMIMPISSNGVQDMFPAAPFNLQQLTSYCQQTWGITPGVNWITTYYGGSNFTTSNLIFSNGVLDPWRAGGVLKDYGDSVIHIIIDGGAHHLDLRMPNEADPDSVIQARITETKLLQMWANEASLKKQRK</sequence>
<dbReference type="Gene3D" id="3.40.50.1820">
    <property type="entry name" value="alpha/beta hydrolase"/>
    <property type="match status" value="1"/>
</dbReference>
<keyword evidence="5" id="KW-0325">Glycoprotein</keyword>
<keyword evidence="2" id="KW-0645">Protease</keyword>
<dbReference type="PANTHER" id="PTHR11010:SF38">
    <property type="entry name" value="LYSOSOMAL PRO-X CARBOXYPEPTIDASE"/>
    <property type="match status" value="1"/>
</dbReference>
<evidence type="ECO:0000256" key="3">
    <source>
        <dbReference type="ARBA" id="ARBA00022729"/>
    </source>
</evidence>
<dbReference type="OrthoDB" id="2130629at2759"/>
<protein>
    <recommendedName>
        <fullName evidence="9">Peptidase S28 family protein</fullName>
    </recommendedName>
</protein>
<dbReference type="eggNOG" id="KOG2183">
    <property type="taxonomic scope" value="Eukaryota"/>
</dbReference>
<evidence type="ECO:0000256" key="2">
    <source>
        <dbReference type="ARBA" id="ARBA00022670"/>
    </source>
</evidence>
<dbReference type="PANTHER" id="PTHR11010">
    <property type="entry name" value="PROTEASE S28 PRO-X CARBOXYPEPTIDASE-RELATED"/>
    <property type="match status" value="1"/>
</dbReference>
<dbReference type="AlphaFoldDB" id="F1A269"/>
<dbReference type="FunFam" id="1.20.120.980:FF:000001">
    <property type="entry name" value="Dipeptidyl peptidase 7"/>
    <property type="match status" value="1"/>
</dbReference>
<dbReference type="Gene3D" id="1.20.120.980">
    <property type="entry name" value="Serine carboxypeptidase S28, SKS domain"/>
    <property type="match status" value="1"/>
</dbReference>
<keyword evidence="8" id="KW-1185">Reference proteome</keyword>
<evidence type="ECO:0000256" key="4">
    <source>
        <dbReference type="ARBA" id="ARBA00022801"/>
    </source>
</evidence>
<evidence type="ECO:0000313" key="7">
    <source>
        <dbReference type="EMBL" id="EGC29712.1"/>
    </source>
</evidence>
<comment type="similarity">
    <text evidence="1">Belongs to the peptidase S28 family.</text>
</comment>
<dbReference type="MEROPS" id="S28.001"/>
<dbReference type="InterPro" id="IPR042269">
    <property type="entry name" value="Ser_carbopepase_S28_SKS"/>
</dbReference>
<keyword evidence="4" id="KW-0378">Hydrolase</keyword>
<evidence type="ECO:0000313" key="8">
    <source>
        <dbReference type="Proteomes" id="UP000001064"/>
    </source>
</evidence>
<keyword evidence="3 6" id="KW-0732">Signal</keyword>
<dbReference type="GO" id="GO:0006508">
    <property type="term" value="P:proteolysis"/>
    <property type="evidence" value="ECO:0007669"/>
    <property type="project" value="UniProtKB-KW"/>
</dbReference>
<dbReference type="SUPFAM" id="SSF53474">
    <property type="entry name" value="alpha/beta-Hydrolases"/>
    <property type="match status" value="1"/>
</dbReference>
<organism evidence="7 8">
    <name type="scientific">Dictyostelium purpureum</name>
    <name type="common">Slime mold</name>
    <dbReference type="NCBI Taxonomy" id="5786"/>
    <lineage>
        <taxon>Eukaryota</taxon>
        <taxon>Amoebozoa</taxon>
        <taxon>Evosea</taxon>
        <taxon>Eumycetozoa</taxon>
        <taxon>Dictyostelia</taxon>
        <taxon>Dictyosteliales</taxon>
        <taxon>Dictyosteliaceae</taxon>
        <taxon>Dictyostelium</taxon>
    </lineage>
</organism>
<evidence type="ECO:0008006" key="9">
    <source>
        <dbReference type="Google" id="ProtNLM"/>
    </source>
</evidence>
<dbReference type="FunCoup" id="F1A269">
    <property type="interactions" value="262"/>
</dbReference>
<dbReference type="InterPro" id="IPR008758">
    <property type="entry name" value="Peptidase_S28"/>
</dbReference>
<feature type="signal peptide" evidence="6">
    <location>
        <begin position="1"/>
        <end position="21"/>
    </location>
</feature>
<proteinExistence type="inferred from homology"/>
<dbReference type="InterPro" id="IPR029058">
    <property type="entry name" value="AB_hydrolase_fold"/>
</dbReference>
<evidence type="ECO:0000256" key="5">
    <source>
        <dbReference type="ARBA" id="ARBA00023180"/>
    </source>
</evidence>
<dbReference type="ESTHER" id="dicpu-f1a269">
    <property type="family name" value="Prolylcarboxypeptidase"/>
</dbReference>
<dbReference type="GO" id="GO:0008239">
    <property type="term" value="F:dipeptidyl-peptidase activity"/>
    <property type="evidence" value="ECO:0000318"/>
    <property type="project" value="GO_Central"/>
</dbReference>
<dbReference type="Proteomes" id="UP000001064">
    <property type="component" value="Unassembled WGS sequence"/>
</dbReference>
<dbReference type="GO" id="GO:0070008">
    <property type="term" value="F:serine-type exopeptidase activity"/>
    <property type="evidence" value="ECO:0007669"/>
    <property type="project" value="InterPro"/>
</dbReference>
<reference evidence="8" key="1">
    <citation type="journal article" date="2011" name="Genome Biol.">
        <title>Comparative genomics of the social amoebae Dictyostelium discoideum and Dictyostelium purpureum.</title>
        <authorList>
            <consortium name="US DOE Joint Genome Institute (JGI-PGF)"/>
            <person name="Sucgang R."/>
            <person name="Kuo A."/>
            <person name="Tian X."/>
            <person name="Salerno W."/>
            <person name="Parikh A."/>
            <person name="Feasley C.L."/>
            <person name="Dalin E."/>
            <person name="Tu H."/>
            <person name="Huang E."/>
            <person name="Barry K."/>
            <person name="Lindquist E."/>
            <person name="Shapiro H."/>
            <person name="Bruce D."/>
            <person name="Schmutz J."/>
            <person name="Salamov A."/>
            <person name="Fey P."/>
            <person name="Gaudet P."/>
            <person name="Anjard C."/>
            <person name="Babu M.M."/>
            <person name="Basu S."/>
            <person name="Bushmanova Y."/>
            <person name="van der Wel H."/>
            <person name="Katoh-Kurasawa M."/>
            <person name="Dinh C."/>
            <person name="Coutinho P.M."/>
            <person name="Saito T."/>
            <person name="Elias M."/>
            <person name="Schaap P."/>
            <person name="Kay R.R."/>
            <person name="Henrissat B."/>
            <person name="Eichinger L."/>
            <person name="Rivero F."/>
            <person name="Putnam N.H."/>
            <person name="West C.M."/>
            <person name="Loomis W.F."/>
            <person name="Chisholm R.L."/>
            <person name="Shaulsky G."/>
            <person name="Strassmann J.E."/>
            <person name="Queller D.C."/>
            <person name="Kuspa A."/>
            <person name="Grigoriev I.V."/>
        </authorList>
    </citation>
    <scope>NUCLEOTIDE SEQUENCE [LARGE SCALE GENOMIC DNA]</scope>
    <source>
        <strain evidence="8">QSDP1</strain>
    </source>
</reference>
<feature type="chain" id="PRO_5003264044" description="Peptidase S28 family protein" evidence="6">
    <location>
        <begin position="22"/>
        <end position="503"/>
    </location>
</feature>
<dbReference type="OMA" id="QTCNQMV"/>
<dbReference type="STRING" id="5786.F1A269"/>
<evidence type="ECO:0000256" key="1">
    <source>
        <dbReference type="ARBA" id="ARBA00011079"/>
    </source>
</evidence>
<dbReference type="EMBL" id="GL871400">
    <property type="protein sequence ID" value="EGC29712.1"/>
    <property type="molecule type" value="Genomic_DNA"/>
</dbReference>
<gene>
    <name evidence="7" type="ORF">DICPUDRAFT_158674</name>
</gene>
<dbReference type="GeneID" id="10505078"/>
<name>F1A269_DICPU</name>
<dbReference type="InParanoid" id="F1A269"/>
<dbReference type="Pfam" id="PF05577">
    <property type="entry name" value="Peptidase_S28"/>
    <property type="match status" value="1"/>
</dbReference>
<dbReference type="RefSeq" id="XP_003293764.1">
    <property type="nucleotide sequence ID" value="XM_003293716.1"/>
</dbReference>
<evidence type="ECO:0000256" key="6">
    <source>
        <dbReference type="SAM" id="SignalP"/>
    </source>
</evidence>
<dbReference type="KEGG" id="dpp:DICPUDRAFT_158674"/>